<reference evidence="2 3" key="1">
    <citation type="submission" date="2018-10" db="EMBL/GenBank/DDBJ databases">
        <title>A high-quality apple genome assembly.</title>
        <authorList>
            <person name="Hu J."/>
        </authorList>
    </citation>
    <scope>NUCLEOTIDE SEQUENCE [LARGE SCALE GENOMIC DNA]</scope>
    <source>
        <strain evidence="3">cv. HFTH1</strain>
        <tissue evidence="2">Young leaf</tissue>
    </source>
</reference>
<evidence type="ECO:0000313" key="3">
    <source>
        <dbReference type="Proteomes" id="UP000290289"/>
    </source>
</evidence>
<organism evidence="2 3">
    <name type="scientific">Malus domestica</name>
    <name type="common">Apple</name>
    <name type="synonym">Pyrus malus</name>
    <dbReference type="NCBI Taxonomy" id="3750"/>
    <lineage>
        <taxon>Eukaryota</taxon>
        <taxon>Viridiplantae</taxon>
        <taxon>Streptophyta</taxon>
        <taxon>Embryophyta</taxon>
        <taxon>Tracheophyta</taxon>
        <taxon>Spermatophyta</taxon>
        <taxon>Magnoliopsida</taxon>
        <taxon>eudicotyledons</taxon>
        <taxon>Gunneridae</taxon>
        <taxon>Pentapetalae</taxon>
        <taxon>rosids</taxon>
        <taxon>fabids</taxon>
        <taxon>Rosales</taxon>
        <taxon>Rosaceae</taxon>
        <taxon>Amygdaloideae</taxon>
        <taxon>Maleae</taxon>
        <taxon>Malus</taxon>
    </lineage>
</organism>
<accession>A0A498JRR9</accession>
<dbReference type="AlphaFoldDB" id="A0A498JRR9"/>
<dbReference type="STRING" id="3750.A0A498JRR9"/>
<keyword evidence="3" id="KW-1185">Reference proteome</keyword>
<evidence type="ECO:0000256" key="1">
    <source>
        <dbReference type="SAM" id="MobiDB-lite"/>
    </source>
</evidence>
<gene>
    <name evidence="2" type="ORF">DVH24_010200</name>
</gene>
<comment type="caution">
    <text evidence="2">The sequence shown here is derived from an EMBL/GenBank/DDBJ whole genome shotgun (WGS) entry which is preliminary data.</text>
</comment>
<name>A0A498JRR9_MALDO</name>
<dbReference type="Proteomes" id="UP000290289">
    <property type="component" value="Chromosome 5"/>
</dbReference>
<feature type="compositionally biased region" description="Basic and acidic residues" evidence="1">
    <location>
        <begin position="56"/>
        <end position="78"/>
    </location>
</feature>
<feature type="region of interest" description="Disordered" evidence="1">
    <location>
        <begin position="28"/>
        <end position="105"/>
    </location>
</feature>
<sequence>MEQFREGRPLPAVLPSNVMFDLSNIFQPANNYSNENEEQDDPDVRWDPDSDMEVDDERKPLPSRVKKEIIEPEVRDPALDMGSGSVDEPTVKVEQDTMNKPADQI</sequence>
<evidence type="ECO:0000313" key="2">
    <source>
        <dbReference type="EMBL" id="RXH97875.1"/>
    </source>
</evidence>
<dbReference type="EMBL" id="RDQH01000331">
    <property type="protein sequence ID" value="RXH97875.1"/>
    <property type="molecule type" value="Genomic_DNA"/>
</dbReference>
<proteinExistence type="predicted"/>
<protein>
    <submittedName>
        <fullName evidence="2">Uncharacterized protein</fullName>
    </submittedName>
</protein>